<sequence length="119" mass="13267">MLSRISVSTALFVAGSFHVYNKWFASVGRELEYCVVCISEVSEGEKLRWLRCGHGFHACCIDAWLEVGTTCPICRVDVGPERWFLVSCMGCLAKRVVKWVENPLSSELTLAFCESIGLA</sequence>
<dbReference type="EMBL" id="JBBPBN010000056">
    <property type="protein sequence ID" value="KAK8989650.1"/>
    <property type="molecule type" value="Genomic_DNA"/>
</dbReference>
<reference evidence="13 14" key="1">
    <citation type="journal article" date="2024" name="G3 (Bethesda)">
        <title>Genome assembly of Hibiscus sabdariffa L. provides insights into metabolisms of medicinal natural products.</title>
        <authorList>
            <person name="Kim T."/>
        </authorList>
    </citation>
    <scope>NUCLEOTIDE SEQUENCE [LARGE SCALE GENOMIC DNA]</scope>
    <source>
        <strain evidence="13">TK-2024</strain>
        <tissue evidence="13">Old leaves</tissue>
    </source>
</reference>
<dbReference type="InterPro" id="IPR001841">
    <property type="entry name" value="Znf_RING"/>
</dbReference>
<evidence type="ECO:0000256" key="7">
    <source>
        <dbReference type="ARBA" id="ARBA00022833"/>
    </source>
</evidence>
<keyword evidence="7" id="KW-0862">Zinc</keyword>
<keyword evidence="4" id="KW-0812">Transmembrane</keyword>
<dbReference type="EC" id="2.3.2.27" evidence="3"/>
<evidence type="ECO:0000256" key="8">
    <source>
        <dbReference type="ARBA" id="ARBA00022989"/>
    </source>
</evidence>
<evidence type="ECO:0000256" key="10">
    <source>
        <dbReference type="ARBA" id="ARBA00024209"/>
    </source>
</evidence>
<keyword evidence="5" id="KW-0479">Metal-binding</keyword>
<evidence type="ECO:0000256" key="5">
    <source>
        <dbReference type="ARBA" id="ARBA00022723"/>
    </source>
</evidence>
<evidence type="ECO:0000313" key="13">
    <source>
        <dbReference type="EMBL" id="KAK8989650.1"/>
    </source>
</evidence>
<dbReference type="SUPFAM" id="SSF57850">
    <property type="entry name" value="RING/U-box"/>
    <property type="match status" value="1"/>
</dbReference>
<comment type="catalytic activity">
    <reaction evidence="1">
        <text>S-ubiquitinyl-[E2 ubiquitin-conjugating enzyme]-L-cysteine + [acceptor protein]-L-lysine = [E2 ubiquitin-conjugating enzyme]-L-cysteine + N(6)-ubiquitinyl-[acceptor protein]-L-lysine.</text>
        <dbReference type="EC" id="2.3.2.27"/>
    </reaction>
</comment>
<keyword evidence="9" id="KW-0472">Membrane</keyword>
<gene>
    <name evidence="13" type="ORF">V6N11_064068</name>
</gene>
<accession>A0ABR2PMK0</accession>
<evidence type="ECO:0000256" key="9">
    <source>
        <dbReference type="ARBA" id="ARBA00023136"/>
    </source>
</evidence>
<evidence type="ECO:0000256" key="11">
    <source>
        <dbReference type="PROSITE-ProRule" id="PRU00175"/>
    </source>
</evidence>
<evidence type="ECO:0000313" key="14">
    <source>
        <dbReference type="Proteomes" id="UP001396334"/>
    </source>
</evidence>
<evidence type="ECO:0000256" key="2">
    <source>
        <dbReference type="ARBA" id="ARBA00004370"/>
    </source>
</evidence>
<keyword evidence="14" id="KW-1185">Reference proteome</keyword>
<comment type="similarity">
    <text evidence="10">Belongs to the RING-type zinc finger family. ATL subfamily.</text>
</comment>
<name>A0ABR2PMK0_9ROSI</name>
<evidence type="ECO:0000256" key="3">
    <source>
        <dbReference type="ARBA" id="ARBA00012483"/>
    </source>
</evidence>
<protein>
    <recommendedName>
        <fullName evidence="3">RING-type E3 ubiquitin transferase</fullName>
        <ecNumber evidence="3">2.3.2.27</ecNumber>
    </recommendedName>
</protein>
<dbReference type="Proteomes" id="UP001396334">
    <property type="component" value="Unassembled WGS sequence"/>
</dbReference>
<evidence type="ECO:0000256" key="6">
    <source>
        <dbReference type="ARBA" id="ARBA00022771"/>
    </source>
</evidence>
<dbReference type="PANTHER" id="PTHR46539:SF1">
    <property type="entry name" value="E3 UBIQUITIN-PROTEIN LIGASE ATL42"/>
    <property type="match status" value="1"/>
</dbReference>
<feature type="domain" description="RING-type" evidence="12">
    <location>
        <begin position="34"/>
        <end position="75"/>
    </location>
</feature>
<dbReference type="PANTHER" id="PTHR46539">
    <property type="entry name" value="E3 UBIQUITIN-PROTEIN LIGASE ATL42"/>
    <property type="match status" value="1"/>
</dbReference>
<comment type="subcellular location">
    <subcellularLocation>
        <location evidence="2">Membrane</location>
    </subcellularLocation>
</comment>
<evidence type="ECO:0000256" key="4">
    <source>
        <dbReference type="ARBA" id="ARBA00022692"/>
    </source>
</evidence>
<dbReference type="PROSITE" id="PS50089">
    <property type="entry name" value="ZF_RING_2"/>
    <property type="match status" value="1"/>
</dbReference>
<comment type="caution">
    <text evidence="13">The sequence shown here is derived from an EMBL/GenBank/DDBJ whole genome shotgun (WGS) entry which is preliminary data.</text>
</comment>
<dbReference type="InterPro" id="IPR013083">
    <property type="entry name" value="Znf_RING/FYVE/PHD"/>
</dbReference>
<keyword evidence="6 11" id="KW-0863">Zinc-finger</keyword>
<dbReference type="Gene3D" id="3.30.40.10">
    <property type="entry name" value="Zinc/RING finger domain, C3HC4 (zinc finger)"/>
    <property type="match status" value="1"/>
</dbReference>
<evidence type="ECO:0000259" key="12">
    <source>
        <dbReference type="PROSITE" id="PS50089"/>
    </source>
</evidence>
<keyword evidence="8" id="KW-1133">Transmembrane helix</keyword>
<organism evidence="13 14">
    <name type="scientific">Hibiscus sabdariffa</name>
    <name type="common">roselle</name>
    <dbReference type="NCBI Taxonomy" id="183260"/>
    <lineage>
        <taxon>Eukaryota</taxon>
        <taxon>Viridiplantae</taxon>
        <taxon>Streptophyta</taxon>
        <taxon>Embryophyta</taxon>
        <taxon>Tracheophyta</taxon>
        <taxon>Spermatophyta</taxon>
        <taxon>Magnoliopsida</taxon>
        <taxon>eudicotyledons</taxon>
        <taxon>Gunneridae</taxon>
        <taxon>Pentapetalae</taxon>
        <taxon>rosids</taxon>
        <taxon>malvids</taxon>
        <taxon>Malvales</taxon>
        <taxon>Malvaceae</taxon>
        <taxon>Malvoideae</taxon>
        <taxon>Hibiscus</taxon>
    </lineage>
</organism>
<dbReference type="Pfam" id="PF13639">
    <property type="entry name" value="zf-RING_2"/>
    <property type="match status" value="1"/>
</dbReference>
<evidence type="ECO:0000256" key="1">
    <source>
        <dbReference type="ARBA" id="ARBA00000900"/>
    </source>
</evidence>
<dbReference type="SMART" id="SM00184">
    <property type="entry name" value="RING"/>
    <property type="match status" value="1"/>
</dbReference>
<proteinExistence type="inferred from homology"/>